<dbReference type="SUPFAM" id="SSF55347">
    <property type="entry name" value="Glyceraldehyde-3-phosphate dehydrogenase-like, C-terminal domain"/>
    <property type="match status" value="1"/>
</dbReference>
<reference evidence="3 4" key="1">
    <citation type="submission" date="2022-01" db="EMBL/GenBank/DDBJ databases">
        <title>Flavihumibacter sp. nov., isolated from sediment of a river.</title>
        <authorList>
            <person name="Liu H."/>
        </authorList>
    </citation>
    <scope>NUCLEOTIDE SEQUENCE [LARGE SCALE GENOMIC DNA]</scope>
    <source>
        <strain evidence="3 4">RY-1</strain>
    </source>
</reference>
<evidence type="ECO:0000259" key="1">
    <source>
        <dbReference type="Pfam" id="PF01408"/>
    </source>
</evidence>
<dbReference type="InterPro" id="IPR000683">
    <property type="entry name" value="Gfo/Idh/MocA-like_OxRdtase_N"/>
</dbReference>
<dbReference type="InterPro" id="IPR036291">
    <property type="entry name" value="NAD(P)-bd_dom_sf"/>
</dbReference>
<name>A0ABS9BD03_9BACT</name>
<dbReference type="Pfam" id="PF01408">
    <property type="entry name" value="GFO_IDH_MocA"/>
    <property type="match status" value="1"/>
</dbReference>
<dbReference type="RefSeq" id="WP_234863581.1">
    <property type="nucleotide sequence ID" value="NZ_JAKEVY010000001.1"/>
</dbReference>
<dbReference type="PANTHER" id="PTHR43249">
    <property type="entry name" value="UDP-N-ACETYL-2-AMINO-2-DEOXY-D-GLUCURONATE OXIDASE"/>
    <property type="match status" value="1"/>
</dbReference>
<feature type="domain" description="GFO/IDH/MocA-like oxidoreductase" evidence="2">
    <location>
        <begin position="129"/>
        <end position="253"/>
    </location>
</feature>
<protein>
    <submittedName>
        <fullName evidence="3">Gfo/Idh/MocA family oxidoreductase</fullName>
    </submittedName>
</protein>
<comment type="caution">
    <text evidence="3">The sequence shown here is derived from an EMBL/GenBank/DDBJ whole genome shotgun (WGS) entry which is preliminary data.</text>
</comment>
<dbReference type="InterPro" id="IPR055170">
    <property type="entry name" value="GFO_IDH_MocA-like_dom"/>
</dbReference>
<evidence type="ECO:0000259" key="2">
    <source>
        <dbReference type="Pfam" id="PF22725"/>
    </source>
</evidence>
<evidence type="ECO:0000313" key="3">
    <source>
        <dbReference type="EMBL" id="MCF1713145.1"/>
    </source>
</evidence>
<dbReference type="Gene3D" id="3.30.360.10">
    <property type="entry name" value="Dihydrodipicolinate Reductase, domain 2"/>
    <property type="match status" value="1"/>
</dbReference>
<proteinExistence type="predicted"/>
<keyword evidence="4" id="KW-1185">Reference proteome</keyword>
<dbReference type="Pfam" id="PF22725">
    <property type="entry name" value="GFO_IDH_MocA_C3"/>
    <property type="match status" value="1"/>
</dbReference>
<dbReference type="SUPFAM" id="SSF51735">
    <property type="entry name" value="NAD(P)-binding Rossmann-fold domains"/>
    <property type="match status" value="1"/>
</dbReference>
<dbReference type="InterPro" id="IPR052515">
    <property type="entry name" value="Gfo/Idh/MocA_Oxidoreductase"/>
</dbReference>
<dbReference type="Gene3D" id="3.40.50.720">
    <property type="entry name" value="NAD(P)-binding Rossmann-like Domain"/>
    <property type="match status" value="1"/>
</dbReference>
<evidence type="ECO:0000313" key="4">
    <source>
        <dbReference type="Proteomes" id="UP001200145"/>
    </source>
</evidence>
<dbReference type="EMBL" id="JAKEVY010000001">
    <property type="protein sequence ID" value="MCF1713145.1"/>
    <property type="molecule type" value="Genomic_DNA"/>
</dbReference>
<feature type="domain" description="Gfo/Idh/MocA-like oxidoreductase N-terminal" evidence="1">
    <location>
        <begin position="4"/>
        <end position="117"/>
    </location>
</feature>
<gene>
    <name evidence="3" type="ORF">L0U88_00705</name>
</gene>
<dbReference type="PANTHER" id="PTHR43249:SF1">
    <property type="entry name" value="D-GLUCOSIDE 3-DEHYDROGENASE"/>
    <property type="match status" value="1"/>
</dbReference>
<organism evidence="3 4">
    <name type="scientific">Flavihumibacter fluminis</name>
    <dbReference type="NCBI Taxonomy" id="2909236"/>
    <lineage>
        <taxon>Bacteria</taxon>
        <taxon>Pseudomonadati</taxon>
        <taxon>Bacteroidota</taxon>
        <taxon>Chitinophagia</taxon>
        <taxon>Chitinophagales</taxon>
        <taxon>Chitinophagaceae</taxon>
        <taxon>Flavihumibacter</taxon>
    </lineage>
</organism>
<dbReference type="Proteomes" id="UP001200145">
    <property type="component" value="Unassembled WGS sequence"/>
</dbReference>
<accession>A0ABS9BD03</accession>
<sequence>MQYRIAVLGCGHIGRKHAALAARYGKLVGVADTDQEKAGAIAKLYQVSAYSNLTELLAQAEPEIVVICTPNGLHAEHSKEAFRSNAHVLCEKPMALNSRDATEMIQTARLFNKKLFVVKQNRFNPPVAWVKQVLDRQQLGRLVGFQLNAFWNRNPAYFRQSAWRGSLNLDGGPLFTQFSHFVDLLYWYLGPMKEVAFATAENRLHPDCIEFEDQGMAVLEFESGIRGSIHYSLNAHGRNMEGSITLFGEKGTVKIGGSYLNEIGYCNIEGVEVPAFPILESNQYGTYEGSSSQHHLVYEAMLKALENPANRFLEPEEALQSVAIIEAIYAKMGNRRKEHE</sequence>